<dbReference type="Pfam" id="PF00069">
    <property type="entry name" value="Pkinase"/>
    <property type="match status" value="1"/>
</dbReference>
<feature type="compositionally biased region" description="Basic and acidic residues" evidence="9">
    <location>
        <begin position="63"/>
        <end position="84"/>
    </location>
</feature>
<dbReference type="SMART" id="SM00220">
    <property type="entry name" value="S_TKc"/>
    <property type="match status" value="1"/>
</dbReference>
<dbReference type="InterPro" id="IPR031636">
    <property type="entry name" value="PknG_TPR"/>
</dbReference>
<feature type="region of interest" description="Disordered" evidence="9">
    <location>
        <begin position="1"/>
        <end position="146"/>
    </location>
</feature>
<feature type="compositionally biased region" description="Acidic residues" evidence="9">
    <location>
        <begin position="102"/>
        <end position="121"/>
    </location>
</feature>
<dbReference type="InterPro" id="IPR000719">
    <property type="entry name" value="Prot_kinase_dom"/>
</dbReference>
<feature type="compositionally biased region" description="Basic and acidic residues" evidence="9">
    <location>
        <begin position="187"/>
        <end position="197"/>
    </location>
</feature>
<comment type="catalytic activity">
    <reaction evidence="7">
        <text>L-threonyl-[protein] + ATP = O-phospho-L-threonyl-[protein] + ADP + H(+)</text>
        <dbReference type="Rhea" id="RHEA:46608"/>
        <dbReference type="Rhea" id="RHEA-COMP:11060"/>
        <dbReference type="Rhea" id="RHEA-COMP:11605"/>
        <dbReference type="ChEBI" id="CHEBI:15378"/>
        <dbReference type="ChEBI" id="CHEBI:30013"/>
        <dbReference type="ChEBI" id="CHEBI:30616"/>
        <dbReference type="ChEBI" id="CHEBI:61977"/>
        <dbReference type="ChEBI" id="CHEBI:456216"/>
        <dbReference type="EC" id="2.7.11.1"/>
    </reaction>
</comment>
<feature type="compositionally biased region" description="Acidic residues" evidence="9">
    <location>
        <begin position="36"/>
        <end position="45"/>
    </location>
</feature>
<dbReference type="InterPro" id="IPR011009">
    <property type="entry name" value="Kinase-like_dom_sf"/>
</dbReference>
<dbReference type="PANTHER" id="PTHR24363:SF0">
    <property type="entry name" value="SERINE_THREONINE KINASE LIKE DOMAIN CONTAINING 1"/>
    <property type="match status" value="1"/>
</dbReference>
<evidence type="ECO:0000256" key="5">
    <source>
        <dbReference type="ARBA" id="ARBA00022777"/>
    </source>
</evidence>
<evidence type="ECO:0000256" key="9">
    <source>
        <dbReference type="SAM" id="MobiDB-lite"/>
    </source>
</evidence>
<dbReference type="SUPFAM" id="SSF56112">
    <property type="entry name" value="Protein kinase-like (PK-like)"/>
    <property type="match status" value="1"/>
</dbReference>
<keyword evidence="3" id="KW-0808">Transferase</keyword>
<gene>
    <name evidence="11" type="ORF">SAMN05444817_104126</name>
</gene>
<dbReference type="SUPFAM" id="SSF48452">
    <property type="entry name" value="TPR-like"/>
    <property type="match status" value="1"/>
</dbReference>
<feature type="region of interest" description="Disordered" evidence="9">
    <location>
        <begin position="184"/>
        <end position="212"/>
    </location>
</feature>
<evidence type="ECO:0000256" key="2">
    <source>
        <dbReference type="ARBA" id="ARBA00022527"/>
    </source>
</evidence>
<dbReference type="OrthoDB" id="137117at2"/>
<dbReference type="InterPro" id="IPR008271">
    <property type="entry name" value="Ser/Thr_kinase_AS"/>
</dbReference>
<dbReference type="PANTHER" id="PTHR24363">
    <property type="entry name" value="SERINE/THREONINE PROTEIN KINASE"/>
    <property type="match status" value="1"/>
</dbReference>
<evidence type="ECO:0000256" key="7">
    <source>
        <dbReference type="ARBA" id="ARBA00047899"/>
    </source>
</evidence>
<dbReference type="EC" id="2.7.11.1" evidence="1"/>
<accession>A0A1N7J7W4</accession>
<feature type="compositionally biased region" description="Low complexity" evidence="9">
    <location>
        <begin position="88"/>
        <end position="98"/>
    </location>
</feature>
<keyword evidence="12" id="KW-1185">Reference proteome</keyword>
<evidence type="ECO:0000313" key="11">
    <source>
        <dbReference type="EMBL" id="SIS45326.1"/>
    </source>
</evidence>
<keyword evidence="4" id="KW-0547">Nucleotide-binding</keyword>
<evidence type="ECO:0000256" key="3">
    <source>
        <dbReference type="ARBA" id="ARBA00022679"/>
    </source>
</evidence>
<dbReference type="Gene3D" id="1.10.510.10">
    <property type="entry name" value="Transferase(Phosphotransferase) domain 1"/>
    <property type="match status" value="1"/>
</dbReference>
<keyword evidence="2" id="KW-0723">Serine/threonine-protein kinase</keyword>
<evidence type="ECO:0000256" key="8">
    <source>
        <dbReference type="ARBA" id="ARBA00048679"/>
    </source>
</evidence>
<feature type="compositionally biased region" description="Acidic residues" evidence="9">
    <location>
        <begin position="136"/>
        <end position="145"/>
    </location>
</feature>
<dbReference type="Gene3D" id="3.30.200.20">
    <property type="entry name" value="Phosphorylase Kinase, domain 1"/>
    <property type="match status" value="1"/>
</dbReference>
<keyword evidence="5 11" id="KW-0418">Kinase</keyword>
<dbReference type="STRING" id="1161099.SAMN05444817_104126"/>
<evidence type="ECO:0000256" key="1">
    <source>
        <dbReference type="ARBA" id="ARBA00012513"/>
    </source>
</evidence>
<dbReference type="Pfam" id="PF16918">
    <property type="entry name" value="PknG_TPR"/>
    <property type="match status" value="1"/>
</dbReference>
<dbReference type="GO" id="GO:0005524">
    <property type="term" value="F:ATP binding"/>
    <property type="evidence" value="ECO:0007669"/>
    <property type="project" value="UniProtKB-KW"/>
</dbReference>
<protein>
    <recommendedName>
        <fullName evidence="1">non-specific serine/threonine protein kinase</fullName>
        <ecNumber evidence="1">2.7.11.1</ecNumber>
    </recommendedName>
</protein>
<organism evidence="11 12">
    <name type="scientific">Corynebacterium appendicis CIP 107643</name>
    <dbReference type="NCBI Taxonomy" id="1161099"/>
    <lineage>
        <taxon>Bacteria</taxon>
        <taxon>Bacillati</taxon>
        <taxon>Actinomycetota</taxon>
        <taxon>Actinomycetes</taxon>
        <taxon>Mycobacteriales</taxon>
        <taxon>Corynebacteriaceae</taxon>
        <taxon>Corynebacterium</taxon>
    </lineage>
</organism>
<comment type="catalytic activity">
    <reaction evidence="8">
        <text>L-seryl-[protein] + ATP = O-phospho-L-seryl-[protein] + ADP + H(+)</text>
        <dbReference type="Rhea" id="RHEA:17989"/>
        <dbReference type="Rhea" id="RHEA-COMP:9863"/>
        <dbReference type="Rhea" id="RHEA-COMP:11604"/>
        <dbReference type="ChEBI" id="CHEBI:15378"/>
        <dbReference type="ChEBI" id="CHEBI:29999"/>
        <dbReference type="ChEBI" id="CHEBI:30616"/>
        <dbReference type="ChEBI" id="CHEBI:83421"/>
        <dbReference type="ChEBI" id="CHEBI:456216"/>
        <dbReference type="EC" id="2.7.11.1"/>
    </reaction>
</comment>
<dbReference type="PROSITE" id="PS50011">
    <property type="entry name" value="PROTEIN_KINASE_DOM"/>
    <property type="match status" value="1"/>
</dbReference>
<name>A0A1N7J7W4_9CORY</name>
<dbReference type="PROSITE" id="PS00108">
    <property type="entry name" value="PROTEIN_KINASE_ST"/>
    <property type="match status" value="1"/>
</dbReference>
<dbReference type="CDD" id="cd14014">
    <property type="entry name" value="STKc_PknB_like"/>
    <property type="match status" value="1"/>
</dbReference>
<dbReference type="Proteomes" id="UP000186292">
    <property type="component" value="Unassembled WGS sequence"/>
</dbReference>
<dbReference type="FunFam" id="1.10.510.10:FF:000306">
    <property type="entry name" value="Serine/threonine protein kinase"/>
    <property type="match status" value="1"/>
</dbReference>
<dbReference type="AlphaFoldDB" id="A0A1N7J7W4"/>
<feature type="domain" description="Protein kinase" evidence="10">
    <location>
        <begin position="279"/>
        <end position="524"/>
    </location>
</feature>
<evidence type="ECO:0000259" key="10">
    <source>
        <dbReference type="PROSITE" id="PS50011"/>
    </source>
</evidence>
<dbReference type="EMBL" id="FTOF01000004">
    <property type="protein sequence ID" value="SIS45326.1"/>
    <property type="molecule type" value="Genomic_DNA"/>
</dbReference>
<feature type="compositionally biased region" description="Basic and acidic residues" evidence="9">
    <location>
        <begin position="1"/>
        <end position="26"/>
    </location>
</feature>
<dbReference type="RefSeq" id="WP_084560551.1">
    <property type="nucleotide sequence ID" value="NZ_CP046976.1"/>
</dbReference>
<dbReference type="InterPro" id="IPR011990">
    <property type="entry name" value="TPR-like_helical_dom_sf"/>
</dbReference>
<dbReference type="GO" id="GO:0004674">
    <property type="term" value="F:protein serine/threonine kinase activity"/>
    <property type="evidence" value="ECO:0007669"/>
    <property type="project" value="UniProtKB-KW"/>
</dbReference>
<sequence>MADRQSDRTPDEQDLPCDRDDLHDPEPTQAVAFDPFAEDEEDETAGETANENSTDDDWLSWYDHGDIDQVTEHARPKEPEKAEESAPAEEPQATQAVAFDPFADDEDGEDEGEATSADADDAGGPQATEAVAFDPFADEDDEEITDSTHVPELDEADLYGSAGEYAGLLKDLGELRAGQVQRAQAAHAEKEANERAQQEALARAQASTSERARRQALDTFRELRGVKRATRTVADGMVELPWVAPVEPNEAIKDPTNAIVNKKIPAPQLQQGDVVAGQYRILGVIAHGGMGWLYLAQDDFVAGRHVVLKGMQSEKSEDEAAAAAAEREFLADITHPGIVKIFNFIDDPRVDGGFIVMEFVGGPSLRERKNEQETHLLPIEQAIAYILEVLPALGYLHSRGVVYNDLKPDNIIVTEDQVKLIDLGAVSGIGAYGFIYGTKGYQAPEVAREGPSIASDIYTVGRTLAALILELPKEGGAYSHTLPTPSDSPTLRRYISLYRLLARCCNPDPRQRFRSVEELEGQLLGVLREIIALRDGINHPAQHSLFSPQRTTFGTKHLVFRTDQLIDGIDRTVEITPSEVVSALPTPLIDRSDVGAGLLSGTSYAEPQETLEALRQAFKATEYAHSAEIPFAVARAMLDLGLTTQAQHWLSQLDGPLRSDWRYHWYQGLTELIHGDFASAQRDFSAVLDIVPGEAAPKLALAAVDELLLQQSGLQQQKLIDDTLARHLSSIRTDLGELPNSYFRSQEKAGVISPKWSHVTDHPATLRLNAMRLYALVWAANPTTVSSAFGLARQLMYEGEVEMAVAALDKVPQQSRHHRMAKLTSILYLVSDALTESRIRRAARRLEEIPTNEPRLLQIKVAVLRAGLTFLRDSGASAATAKTQLFEYDFTIKDLRRGLAITLREQARRAPFARHRYALVDTANKVRPATWF</sequence>
<evidence type="ECO:0000256" key="6">
    <source>
        <dbReference type="ARBA" id="ARBA00022840"/>
    </source>
</evidence>
<evidence type="ECO:0000313" key="12">
    <source>
        <dbReference type="Proteomes" id="UP000186292"/>
    </source>
</evidence>
<keyword evidence="6" id="KW-0067">ATP-binding</keyword>
<dbReference type="Gene3D" id="1.25.40.10">
    <property type="entry name" value="Tetratricopeptide repeat domain"/>
    <property type="match status" value="2"/>
</dbReference>
<evidence type="ECO:0000256" key="4">
    <source>
        <dbReference type="ARBA" id="ARBA00022741"/>
    </source>
</evidence>
<proteinExistence type="predicted"/>
<reference evidence="12" key="1">
    <citation type="submission" date="2017-01" db="EMBL/GenBank/DDBJ databases">
        <authorList>
            <person name="Varghese N."/>
            <person name="Submissions S."/>
        </authorList>
    </citation>
    <scope>NUCLEOTIDE SEQUENCE [LARGE SCALE GENOMIC DNA]</scope>
    <source>
        <strain evidence="12">DSM 44531</strain>
    </source>
</reference>